<keyword evidence="1" id="KW-0732">Signal</keyword>
<feature type="signal peptide" evidence="1">
    <location>
        <begin position="1"/>
        <end position="19"/>
    </location>
</feature>
<dbReference type="RefSeq" id="WP_137425187.1">
    <property type="nucleotide sequence ID" value="NZ_CP040098.1"/>
</dbReference>
<gene>
    <name evidence="2" type="ORF">FDQ92_12420</name>
</gene>
<accession>A0A4P8L4Y1</accession>
<sequence length="78" mass="8593">MVMRCLMAVLLAVALGLSGCNKDFWGGGATGALGTGAAYEIQSKRQMDQLEEDYKSGKITKEEYEIRKDQIRKGSVIY</sequence>
<dbReference type="EMBL" id="CP040098">
    <property type="protein sequence ID" value="QCQ22904.1"/>
    <property type="molecule type" value="Genomic_DNA"/>
</dbReference>
<evidence type="ECO:0000313" key="2">
    <source>
        <dbReference type="EMBL" id="QCQ22904.1"/>
    </source>
</evidence>
<dbReference type="KEGG" id="dax:FDQ92_12420"/>
<proteinExistence type="predicted"/>
<keyword evidence="3" id="KW-1185">Reference proteome</keyword>
<dbReference type="Proteomes" id="UP000298602">
    <property type="component" value="Chromosome"/>
</dbReference>
<evidence type="ECO:0000313" key="3">
    <source>
        <dbReference type="Proteomes" id="UP000298602"/>
    </source>
</evidence>
<protein>
    <submittedName>
        <fullName evidence="2">SHOCT domain-containing protein</fullName>
    </submittedName>
</protein>
<evidence type="ECO:0000256" key="1">
    <source>
        <dbReference type="SAM" id="SignalP"/>
    </source>
</evidence>
<reference evidence="2 3" key="1">
    <citation type="submission" date="2019-05" db="EMBL/GenBank/DDBJ databases">
        <title>The Complete Genome Sequence of the n-alkane-degrading Desulfoglaeba alkanexedens ALDC reveals multiple alkylsuccinate synthase gene clusters.</title>
        <authorList>
            <person name="Callaghan A.V."/>
            <person name="Davidova I.A."/>
            <person name="Duncan K.E."/>
            <person name="Morris B."/>
            <person name="McInerney M.J."/>
        </authorList>
    </citation>
    <scope>NUCLEOTIDE SEQUENCE [LARGE SCALE GENOMIC DNA]</scope>
    <source>
        <strain evidence="2 3">ALDC</strain>
    </source>
</reference>
<dbReference type="PROSITE" id="PS51257">
    <property type="entry name" value="PROKAR_LIPOPROTEIN"/>
    <property type="match status" value="1"/>
</dbReference>
<name>A0A4P8L4Y1_9BACT</name>
<feature type="chain" id="PRO_5020881115" evidence="1">
    <location>
        <begin position="20"/>
        <end position="78"/>
    </location>
</feature>
<organism evidence="2 3">
    <name type="scientific">Desulfoglaeba alkanexedens ALDC</name>
    <dbReference type="NCBI Taxonomy" id="980445"/>
    <lineage>
        <taxon>Bacteria</taxon>
        <taxon>Pseudomonadati</taxon>
        <taxon>Thermodesulfobacteriota</taxon>
        <taxon>Syntrophobacteria</taxon>
        <taxon>Syntrophobacterales</taxon>
        <taxon>Syntrophobacteraceae</taxon>
        <taxon>Desulfoglaeba</taxon>
    </lineage>
</organism>
<dbReference type="OrthoDB" id="5397889at2"/>
<reference evidence="2 3" key="2">
    <citation type="submission" date="2019-05" db="EMBL/GenBank/DDBJ databases">
        <authorList>
            <person name="Suflita J.M."/>
            <person name="Marks C.R."/>
        </authorList>
    </citation>
    <scope>NUCLEOTIDE SEQUENCE [LARGE SCALE GENOMIC DNA]</scope>
    <source>
        <strain evidence="2 3">ALDC</strain>
    </source>
</reference>
<dbReference type="AlphaFoldDB" id="A0A4P8L4Y1"/>